<keyword evidence="1" id="KW-0479">Metal-binding</keyword>
<keyword evidence="2" id="KW-0413">Isomerase</keyword>
<protein>
    <recommendedName>
        <fullName evidence="5">Ribulose-phosphate 3-epimerase</fullName>
    </recommendedName>
</protein>
<dbReference type="InterPro" id="IPR013785">
    <property type="entry name" value="Aldolase_TIM"/>
</dbReference>
<sequence length="243" mass="27409">MADIIPAILPKNYEDLKNKIALVRGTIPVVQIDICDGIFVKTVTWPFVAKAPQGEPFLNSDLDEHFRRILNEQEGLPFWEDIDFELDLMVANSVENFDVYIKLGPKRIIFHIEAQEIQSDLKEFQHFLEGIDTYIRDAIQIGVAINSKTPVEQIFSLVNFVDFVQCMGIDKIGYQGETFDKQCLENIKKLKEKFPDVIVSIDGGVNFGIAPALISAGADRLVIGSAIFNTDDIINTIEEFKNL</sequence>
<dbReference type="AlphaFoldDB" id="A0A1F6UQ97"/>
<dbReference type="EMBL" id="MFTI01000032">
    <property type="protein sequence ID" value="OGI59524.1"/>
    <property type="molecule type" value="Genomic_DNA"/>
</dbReference>
<dbReference type="GO" id="GO:0005975">
    <property type="term" value="P:carbohydrate metabolic process"/>
    <property type="evidence" value="ECO:0007669"/>
    <property type="project" value="InterPro"/>
</dbReference>
<evidence type="ECO:0000256" key="2">
    <source>
        <dbReference type="ARBA" id="ARBA00023235"/>
    </source>
</evidence>
<dbReference type="InterPro" id="IPR000056">
    <property type="entry name" value="Ribul_P_3_epim-like"/>
</dbReference>
<reference evidence="3 4" key="1">
    <citation type="journal article" date="2016" name="Nat. Commun.">
        <title>Thousands of microbial genomes shed light on interconnected biogeochemical processes in an aquifer system.</title>
        <authorList>
            <person name="Anantharaman K."/>
            <person name="Brown C.T."/>
            <person name="Hug L.A."/>
            <person name="Sharon I."/>
            <person name="Castelle C.J."/>
            <person name="Probst A.J."/>
            <person name="Thomas B.C."/>
            <person name="Singh A."/>
            <person name="Wilkins M.J."/>
            <person name="Karaoz U."/>
            <person name="Brodie E.L."/>
            <person name="Williams K.H."/>
            <person name="Hubbard S.S."/>
            <person name="Banfield J.F."/>
        </authorList>
    </citation>
    <scope>NUCLEOTIDE SEQUENCE [LARGE SCALE GENOMIC DNA]</scope>
</reference>
<dbReference type="Pfam" id="PF00834">
    <property type="entry name" value="Ribul_P_3_epim"/>
    <property type="match status" value="1"/>
</dbReference>
<evidence type="ECO:0008006" key="5">
    <source>
        <dbReference type="Google" id="ProtNLM"/>
    </source>
</evidence>
<name>A0A1F6UQ97_9BACT</name>
<dbReference type="SUPFAM" id="SSF51366">
    <property type="entry name" value="Ribulose-phoshate binding barrel"/>
    <property type="match status" value="1"/>
</dbReference>
<gene>
    <name evidence="3" type="ORF">A2814_03275</name>
</gene>
<dbReference type="Gene3D" id="3.20.20.70">
    <property type="entry name" value="Aldolase class I"/>
    <property type="match status" value="1"/>
</dbReference>
<dbReference type="PANTHER" id="PTHR11749">
    <property type="entry name" value="RIBULOSE-5-PHOSPHATE-3-EPIMERASE"/>
    <property type="match status" value="1"/>
</dbReference>
<dbReference type="Proteomes" id="UP000177869">
    <property type="component" value="Unassembled WGS sequence"/>
</dbReference>
<dbReference type="GO" id="GO:0016857">
    <property type="term" value="F:racemase and epimerase activity, acting on carbohydrates and derivatives"/>
    <property type="evidence" value="ECO:0007669"/>
    <property type="project" value="InterPro"/>
</dbReference>
<dbReference type="STRING" id="1801732.A2814_03275"/>
<dbReference type="InterPro" id="IPR011060">
    <property type="entry name" value="RibuloseP-bd_barrel"/>
</dbReference>
<proteinExistence type="predicted"/>
<organism evidence="3 4">
    <name type="scientific">Candidatus Nomurabacteria bacterium RIFCSPHIGHO2_01_FULL_38_19</name>
    <dbReference type="NCBI Taxonomy" id="1801732"/>
    <lineage>
        <taxon>Bacteria</taxon>
        <taxon>Candidatus Nomuraibacteriota</taxon>
    </lineage>
</organism>
<accession>A0A1F6UQ97</accession>
<dbReference type="GO" id="GO:0046872">
    <property type="term" value="F:metal ion binding"/>
    <property type="evidence" value="ECO:0007669"/>
    <property type="project" value="UniProtKB-KW"/>
</dbReference>
<comment type="caution">
    <text evidence="3">The sequence shown here is derived from an EMBL/GenBank/DDBJ whole genome shotgun (WGS) entry which is preliminary data.</text>
</comment>
<evidence type="ECO:0000313" key="4">
    <source>
        <dbReference type="Proteomes" id="UP000177869"/>
    </source>
</evidence>
<evidence type="ECO:0000256" key="1">
    <source>
        <dbReference type="ARBA" id="ARBA00022723"/>
    </source>
</evidence>
<evidence type="ECO:0000313" key="3">
    <source>
        <dbReference type="EMBL" id="OGI59524.1"/>
    </source>
</evidence>